<reference evidence="2" key="1">
    <citation type="submission" date="2017-04" db="EMBL/GenBank/DDBJ databases">
        <title>Genome evolution of the luminous symbionts of deep sea anglerfish.</title>
        <authorList>
            <person name="Hendry T.A."/>
        </authorList>
    </citation>
    <scope>NUCLEOTIDE SEQUENCE [LARGE SCALE GENOMIC DNA]</scope>
</reference>
<dbReference type="EMBL" id="NBYY01000036">
    <property type="protein sequence ID" value="PCS21257.1"/>
    <property type="molecule type" value="Genomic_DNA"/>
</dbReference>
<dbReference type="AlphaFoldDB" id="A0A2A5SZB6"/>
<gene>
    <name evidence="1" type="ORF">BTN49_3145</name>
</gene>
<proteinExistence type="predicted"/>
<keyword evidence="2" id="KW-1185">Reference proteome</keyword>
<evidence type="ECO:0000313" key="1">
    <source>
        <dbReference type="EMBL" id="PCS21257.1"/>
    </source>
</evidence>
<protein>
    <submittedName>
        <fullName evidence="1">Uncharacterized protein</fullName>
    </submittedName>
</protein>
<accession>A0A2A5SZB6</accession>
<sequence>MTVPPKATITNVGLWQMLRKAEVEKAGYMSVWKWFYSLVA</sequence>
<name>A0A2A5SZB6_9GAMM</name>
<comment type="caution">
    <text evidence="1">The sequence shown here is derived from an EMBL/GenBank/DDBJ whole genome shotgun (WGS) entry which is preliminary data.</text>
</comment>
<evidence type="ECO:0000313" key="2">
    <source>
        <dbReference type="Proteomes" id="UP000219020"/>
    </source>
</evidence>
<dbReference type="Proteomes" id="UP000219020">
    <property type="component" value="Unassembled WGS sequence"/>
</dbReference>
<organism evidence="1 2">
    <name type="scientific">Candidatus Enterovibrio escicola</name>
    <dbReference type="NCBI Taxonomy" id="1927127"/>
    <lineage>
        <taxon>Bacteria</taxon>
        <taxon>Pseudomonadati</taxon>
        <taxon>Pseudomonadota</taxon>
        <taxon>Gammaproteobacteria</taxon>
        <taxon>Vibrionales</taxon>
        <taxon>Vibrionaceae</taxon>
        <taxon>Enterovibrio</taxon>
    </lineage>
</organism>